<dbReference type="Proteomes" id="UP001518925">
    <property type="component" value="Unassembled WGS sequence"/>
</dbReference>
<dbReference type="EMBL" id="JAFELM010000034">
    <property type="protein sequence ID" value="MBM6618723.1"/>
    <property type="molecule type" value="Genomic_DNA"/>
</dbReference>
<proteinExistence type="predicted"/>
<dbReference type="SMART" id="SM01298">
    <property type="entry name" value="KapB"/>
    <property type="match status" value="1"/>
</dbReference>
<dbReference type="InterPro" id="IPR014916">
    <property type="entry name" value="KapB"/>
</dbReference>
<keyword evidence="1" id="KW-0449">Lipoprotein</keyword>
<keyword evidence="2" id="KW-1185">Reference proteome</keyword>
<keyword evidence="1" id="KW-0418">Kinase</keyword>
<dbReference type="RefSeq" id="WP_204204068.1">
    <property type="nucleotide sequence ID" value="NZ_JAFELM010000034.1"/>
</dbReference>
<keyword evidence="1" id="KW-0808">Transferase</keyword>
<dbReference type="InterPro" id="IPR038080">
    <property type="entry name" value="KapB_sf"/>
</dbReference>
<dbReference type="Gene3D" id="2.30.30.430">
    <property type="entry name" value="Kinase associated protein B domain"/>
    <property type="match status" value="1"/>
</dbReference>
<evidence type="ECO:0000313" key="2">
    <source>
        <dbReference type="Proteomes" id="UP001518925"/>
    </source>
</evidence>
<gene>
    <name evidence="1" type="ORF">JR050_13715</name>
</gene>
<dbReference type="Pfam" id="PF08810">
    <property type="entry name" value="KapB"/>
    <property type="match status" value="1"/>
</dbReference>
<dbReference type="GO" id="GO:0016301">
    <property type="term" value="F:kinase activity"/>
    <property type="evidence" value="ECO:0007669"/>
    <property type="project" value="UniProtKB-KW"/>
</dbReference>
<sequence length="127" mass="14554">MSESLQIGDIVRAPYKTGVYIGEITNVRPEHYLVKVKAVLKHPAQGDLHNPKQVGMGFFHERKALAEHEQTNILKGMVKPYEGEIPNYKISLTDSLRKLRCDLDSEQSEWATLCLEKVETLEKEYKL</sequence>
<name>A0ABS2DJV4_9BACI</name>
<comment type="caution">
    <text evidence="1">The sequence shown here is derived from an EMBL/GenBank/DDBJ whole genome shotgun (WGS) entry which is preliminary data.</text>
</comment>
<accession>A0ABS2DJV4</accession>
<protein>
    <submittedName>
        <fullName evidence="1">Kinase-associated lipoprotein B</fullName>
    </submittedName>
</protein>
<evidence type="ECO:0000313" key="1">
    <source>
        <dbReference type="EMBL" id="MBM6618723.1"/>
    </source>
</evidence>
<dbReference type="SUPFAM" id="SSF141251">
    <property type="entry name" value="Kinase-associated protein B-like"/>
    <property type="match status" value="1"/>
</dbReference>
<reference evidence="1 2" key="1">
    <citation type="submission" date="2021-02" db="EMBL/GenBank/DDBJ databases">
        <title>Bacillus sp. RD4P76, an endophyte from a halophyte.</title>
        <authorList>
            <person name="Sun J.-Q."/>
        </authorList>
    </citation>
    <scope>NUCLEOTIDE SEQUENCE [LARGE SCALE GENOMIC DNA]</scope>
    <source>
        <strain evidence="1 2">RD4P76</strain>
    </source>
</reference>
<organism evidence="1 2">
    <name type="scientific">Bacillus suaedaesalsae</name>
    <dbReference type="NCBI Taxonomy" id="2810349"/>
    <lineage>
        <taxon>Bacteria</taxon>
        <taxon>Bacillati</taxon>
        <taxon>Bacillota</taxon>
        <taxon>Bacilli</taxon>
        <taxon>Bacillales</taxon>
        <taxon>Bacillaceae</taxon>
        <taxon>Bacillus</taxon>
    </lineage>
</organism>